<evidence type="ECO:0008006" key="8">
    <source>
        <dbReference type="Google" id="ProtNLM"/>
    </source>
</evidence>
<feature type="domain" description="GPI inositol-deacylase winged helix" evidence="4">
    <location>
        <begin position="559"/>
        <end position="647"/>
    </location>
</feature>
<dbReference type="SMART" id="SM00248">
    <property type="entry name" value="ANK"/>
    <property type="match status" value="6"/>
</dbReference>
<dbReference type="PANTHER" id="PTHR10039">
    <property type="entry name" value="AMELOGENIN"/>
    <property type="match status" value="1"/>
</dbReference>
<reference evidence="6 7" key="1">
    <citation type="submission" date="2017-12" db="EMBL/GenBank/DDBJ databases">
        <title>Comparative genomics of Botrytis spp.</title>
        <authorList>
            <person name="Valero-Jimenez C.A."/>
            <person name="Tapia P."/>
            <person name="Veloso J."/>
            <person name="Silva-Moreno E."/>
            <person name="Staats M."/>
            <person name="Valdes J.H."/>
            <person name="Van Kan J.A.L."/>
        </authorList>
    </citation>
    <scope>NUCLEOTIDE SEQUENCE [LARGE SCALE GENOMIC DNA]</scope>
    <source>
        <strain evidence="6 7">Bt9001</strain>
    </source>
</reference>
<dbReference type="Gene3D" id="1.25.40.20">
    <property type="entry name" value="Ankyrin repeat-containing domain"/>
    <property type="match status" value="2"/>
</dbReference>
<feature type="domain" description="Nephrocystin 3-like N-terminal" evidence="5">
    <location>
        <begin position="282"/>
        <end position="450"/>
    </location>
</feature>
<dbReference type="EMBL" id="PQXH01000025">
    <property type="protein sequence ID" value="TGO16716.1"/>
    <property type="molecule type" value="Genomic_DNA"/>
</dbReference>
<keyword evidence="7" id="KW-1185">Reference proteome</keyword>
<dbReference type="InterPro" id="IPR002110">
    <property type="entry name" value="Ankyrin_rpt"/>
</dbReference>
<gene>
    <name evidence="6" type="ORF">BTUL_0025g00720</name>
</gene>
<evidence type="ECO:0000256" key="2">
    <source>
        <dbReference type="PROSITE-ProRule" id="PRU00023"/>
    </source>
</evidence>
<dbReference type="Pfam" id="PF24883">
    <property type="entry name" value="NPHP3_N"/>
    <property type="match status" value="1"/>
</dbReference>
<dbReference type="OrthoDB" id="194358at2759"/>
<dbReference type="PROSITE" id="PS50297">
    <property type="entry name" value="ANK_REP_REGION"/>
    <property type="match status" value="2"/>
</dbReference>
<feature type="domain" description="NWD NACHT-NTPase N-terminal" evidence="3">
    <location>
        <begin position="95"/>
        <end position="219"/>
    </location>
</feature>
<dbReference type="InterPro" id="IPR027417">
    <property type="entry name" value="P-loop_NTPase"/>
</dbReference>
<dbReference type="Pfam" id="PF00023">
    <property type="entry name" value="Ank"/>
    <property type="match status" value="1"/>
</dbReference>
<evidence type="ECO:0000313" key="6">
    <source>
        <dbReference type="EMBL" id="TGO16716.1"/>
    </source>
</evidence>
<dbReference type="Pfam" id="PF12796">
    <property type="entry name" value="Ank_2"/>
    <property type="match status" value="1"/>
</dbReference>
<keyword evidence="2" id="KW-0040">ANK repeat</keyword>
<protein>
    <recommendedName>
        <fullName evidence="8">NWD NACHT-NTPase N-terminal domain-containing protein</fullName>
    </recommendedName>
</protein>
<feature type="repeat" description="ANK" evidence="2">
    <location>
        <begin position="768"/>
        <end position="800"/>
    </location>
</feature>
<dbReference type="AlphaFoldDB" id="A0A4Z1EX38"/>
<dbReference type="Gene3D" id="3.40.50.300">
    <property type="entry name" value="P-loop containing nucleotide triphosphate hydrolases"/>
    <property type="match status" value="1"/>
</dbReference>
<evidence type="ECO:0000259" key="5">
    <source>
        <dbReference type="Pfam" id="PF24883"/>
    </source>
</evidence>
<dbReference type="InterPro" id="IPR031359">
    <property type="entry name" value="NACHT_N"/>
</dbReference>
<evidence type="ECO:0000256" key="1">
    <source>
        <dbReference type="ARBA" id="ARBA00022737"/>
    </source>
</evidence>
<keyword evidence="1" id="KW-0677">Repeat</keyword>
<evidence type="ECO:0000313" key="7">
    <source>
        <dbReference type="Proteomes" id="UP000297777"/>
    </source>
</evidence>
<comment type="caution">
    <text evidence="6">The sequence shown here is derived from an EMBL/GenBank/DDBJ whole genome shotgun (WGS) entry which is preliminary data.</text>
</comment>
<dbReference type="InterPro" id="IPR036770">
    <property type="entry name" value="Ankyrin_rpt-contain_sf"/>
</dbReference>
<evidence type="ECO:0000259" key="4">
    <source>
        <dbReference type="Pfam" id="PF22939"/>
    </source>
</evidence>
<feature type="repeat" description="ANK" evidence="2">
    <location>
        <begin position="1109"/>
        <end position="1141"/>
    </location>
</feature>
<proteinExistence type="predicted"/>
<dbReference type="Pfam" id="PF22939">
    <property type="entry name" value="WHD_GPIID"/>
    <property type="match status" value="1"/>
</dbReference>
<dbReference type="Proteomes" id="UP000297777">
    <property type="component" value="Unassembled WGS sequence"/>
</dbReference>
<dbReference type="PROSITE" id="PS50088">
    <property type="entry name" value="ANK_REPEAT"/>
    <property type="match status" value="2"/>
</dbReference>
<sequence>MPIGKRFKRGLSSIKANLKSRSEVLQESVQFESSVDITGSGAVSVRKSGESVIKNGQEAAGERIQKPLHDDSTCLMTGSLTTTTDDSQLSNENYLWFQASEKLKTDDPELYEQYSLIICRETDKNNEYRSNESAKSLANAATLLKVCQNSLETMNAPSGRVDKFFEKTIEIVGLAKDFVGSVVSAEPHGAVAWAGVCLFLPLLLIPSQQDEACRKGLEEIPFLIHKSELLKVSSQIYQAVIDIQIESKQRQRTKEEMECLQAFRLANLYEEQKNRNPDRVDGTCRWLLESQSFRDWRDGESSGLLWISADPGCGKSVLSKAFVDERLVSISPATIICHFFFKDISPEQRNPKKAVAALIHQILSKNRNLWTHVIESWKLNGKELCNLHDRMWDILESIAGDPAAGDIICVIDALDECDSGYDMREQFIQRMHRLVYENQPCHMRFVVTSRPYSEIERIFSGMNQKISIIRIAGEMESEMISQEINLVINHKIAQLDLSERAKTRIITCLQGMSHRTYLWLYLIMDVVRERVCTSGDAEKIEESLRTLPITVEQAYEAILNKSPRRSDTEKLLHFIVGAERPLSTDEINIAMNIKVCYNGSQTFEDICLEDSKRYPGMLRNLCGLFIQIVNSKVYLIYQTAKEFLIESMQNEGAHCSWKHCLQPDISQRILAEACISYLFLDNFNSCLVGGNGRSNRLGTFACFLDYCAEFWTVNWGRLFHSGNPQTIYCGDIDTTALMIISYFNLYEVGKHVIHDPHFDNQELEACKDGYTPLLQAISNTSIDMVQLLIKSGADVDYETGMRSPLEDALNLGNLVILQSVAKVATDERIKPLTVLDTAVMNTRRDEFVPIFLDSLVRPTTEGYLEMALSWALCTGSIRLIELLLSSGADPTHPIPKGMPNSCKTCLQLSFGLPFDYSEDPKSGKRVCQYGVLKLLLSKAKTLSCEFVKSQLVRCVNQDECDDSSIVRSYLNHPRHPGLILEGSWSPIAFAALYAHTDSMELLLGEPHDVNKCLATILRCQVYTSDVLQTCENGDYWVKESVEVTALVAGVISGSERVVGRLIGDGADTNISTELWSPLFVAAAISTVAIVQLLINNGAQVMPSELEGREHSSPLVIAAALGNIDIVELLLKSGADVERGTAVIFHSMLACEKEIEGRFYPSAMEAAEMEGHEEVAALLREYRDRQAVTGVEESEVAIMESRFEEVED</sequence>
<evidence type="ECO:0000259" key="3">
    <source>
        <dbReference type="Pfam" id="PF17100"/>
    </source>
</evidence>
<dbReference type="InterPro" id="IPR054471">
    <property type="entry name" value="GPIID_WHD"/>
</dbReference>
<name>A0A4Z1EX38_9HELO</name>
<dbReference type="Pfam" id="PF17100">
    <property type="entry name" value="NACHT_N"/>
    <property type="match status" value="1"/>
</dbReference>
<dbReference type="SUPFAM" id="SSF48403">
    <property type="entry name" value="Ankyrin repeat"/>
    <property type="match status" value="1"/>
</dbReference>
<organism evidence="6 7">
    <name type="scientific">Botrytis tulipae</name>
    <dbReference type="NCBI Taxonomy" id="87230"/>
    <lineage>
        <taxon>Eukaryota</taxon>
        <taxon>Fungi</taxon>
        <taxon>Dikarya</taxon>
        <taxon>Ascomycota</taxon>
        <taxon>Pezizomycotina</taxon>
        <taxon>Leotiomycetes</taxon>
        <taxon>Helotiales</taxon>
        <taxon>Sclerotiniaceae</taxon>
        <taxon>Botrytis</taxon>
    </lineage>
</organism>
<dbReference type="InterPro" id="IPR056884">
    <property type="entry name" value="NPHP3-like_N"/>
</dbReference>
<dbReference type="SUPFAM" id="SSF52540">
    <property type="entry name" value="P-loop containing nucleoside triphosphate hydrolases"/>
    <property type="match status" value="1"/>
</dbReference>
<accession>A0A4Z1EX38</accession>